<evidence type="ECO:0000313" key="4">
    <source>
        <dbReference type="Proteomes" id="UP000348942"/>
    </source>
</evidence>
<evidence type="ECO:0000313" key="3">
    <source>
        <dbReference type="EMBL" id="QGA65035.1"/>
    </source>
</evidence>
<name>A0A5Q0TGH8_9VIBR</name>
<feature type="compositionally biased region" description="Polar residues" evidence="1">
    <location>
        <begin position="43"/>
        <end position="52"/>
    </location>
</feature>
<protein>
    <submittedName>
        <fullName evidence="3">Uncharacterized protein</fullName>
    </submittedName>
</protein>
<keyword evidence="2" id="KW-0472">Membrane</keyword>
<proteinExistence type="predicted"/>
<reference evidence="3 4" key="1">
    <citation type="submission" date="2019-10" db="EMBL/GenBank/DDBJ databases">
        <title>Vibrio sp. nov., isolated from Coralline algae surface.</title>
        <authorList>
            <person name="Geng Y."/>
            <person name="Zhang X."/>
        </authorList>
    </citation>
    <scope>NUCLEOTIDE SEQUENCE [LARGE SCALE GENOMIC DNA]</scope>
    <source>
        <strain evidence="3 4">SM1977</strain>
    </source>
</reference>
<keyword evidence="4" id="KW-1185">Reference proteome</keyword>
<keyword evidence="2" id="KW-0812">Transmembrane</keyword>
<sequence length="304" mass="35298">MLDYIIENKEWLFSGVGVVIATFILSTLFKSKTQDKKSDSSDVSTIPSQSPPQVKEIKEDTEVEKVAKRFKETLELMNEGREYSKFTIPQLAQIMKLHKISELENVFTGQEEPTFDFIEHYSNTFGVNKQWLIEGKSSPYSNNFRSHSDPMDYLSEITELTPEGIYFIRDNTDTAAAFILLKLTKWKYVIFDRTWHISDEVGAGGQRQLYSFYKLVKELRDKLHLHTKCWGLTLDKKEFSALLNGNVFPGSHLDNGFSEDPWWDDLTDINHGYPIAENYEKWHGKSFIKAQEIIKWQLAERKAS</sequence>
<dbReference type="AlphaFoldDB" id="A0A5Q0TGH8"/>
<evidence type="ECO:0000256" key="2">
    <source>
        <dbReference type="SAM" id="Phobius"/>
    </source>
</evidence>
<dbReference type="Proteomes" id="UP000348942">
    <property type="component" value="Chromosome 1"/>
</dbReference>
<dbReference type="EMBL" id="CP045699">
    <property type="protein sequence ID" value="QGA65035.1"/>
    <property type="molecule type" value="Genomic_DNA"/>
</dbReference>
<accession>A0A5Q0TGH8</accession>
<feature type="transmembrane region" description="Helical" evidence="2">
    <location>
        <begin position="12"/>
        <end position="29"/>
    </location>
</feature>
<gene>
    <name evidence="3" type="ORF">GFB47_06160</name>
</gene>
<feature type="region of interest" description="Disordered" evidence="1">
    <location>
        <begin position="35"/>
        <end position="57"/>
    </location>
</feature>
<evidence type="ECO:0000256" key="1">
    <source>
        <dbReference type="SAM" id="MobiDB-lite"/>
    </source>
</evidence>
<keyword evidence="2" id="KW-1133">Transmembrane helix</keyword>
<organism evidence="3 4">
    <name type="scientific">Vibrio algicola</name>
    <dbReference type="NCBI Taxonomy" id="2662262"/>
    <lineage>
        <taxon>Bacteria</taxon>
        <taxon>Pseudomonadati</taxon>
        <taxon>Pseudomonadota</taxon>
        <taxon>Gammaproteobacteria</taxon>
        <taxon>Vibrionales</taxon>
        <taxon>Vibrionaceae</taxon>
        <taxon>Vibrio</taxon>
    </lineage>
</organism>
<dbReference type="RefSeq" id="WP_153447185.1">
    <property type="nucleotide sequence ID" value="NZ_CP045699.1"/>
</dbReference>